<dbReference type="eggNOG" id="ENOG502R43G">
    <property type="taxonomic scope" value="Eukaryota"/>
</dbReference>
<feature type="region of interest" description="Disordered" evidence="2">
    <location>
        <begin position="416"/>
        <end position="441"/>
    </location>
</feature>
<organism evidence="4 5">
    <name type="scientific">Setaria italica</name>
    <name type="common">Foxtail millet</name>
    <name type="synonym">Panicum italicum</name>
    <dbReference type="NCBI Taxonomy" id="4555"/>
    <lineage>
        <taxon>Eukaryota</taxon>
        <taxon>Viridiplantae</taxon>
        <taxon>Streptophyta</taxon>
        <taxon>Embryophyta</taxon>
        <taxon>Tracheophyta</taxon>
        <taxon>Spermatophyta</taxon>
        <taxon>Magnoliopsida</taxon>
        <taxon>Liliopsida</taxon>
        <taxon>Poales</taxon>
        <taxon>Poaceae</taxon>
        <taxon>PACMAD clade</taxon>
        <taxon>Panicoideae</taxon>
        <taxon>Panicodae</taxon>
        <taxon>Paniceae</taxon>
        <taxon>Cenchrinae</taxon>
        <taxon>Setaria</taxon>
    </lineage>
</organism>
<dbReference type="PROSITE" id="PS50158">
    <property type="entry name" value="ZF_CCHC"/>
    <property type="match status" value="1"/>
</dbReference>
<keyword evidence="1" id="KW-0862">Zinc</keyword>
<evidence type="ECO:0000313" key="4">
    <source>
        <dbReference type="EnsemblPlants" id="KQL03808"/>
    </source>
</evidence>
<feature type="domain" description="CCHC-type" evidence="3">
    <location>
        <begin position="237"/>
        <end position="253"/>
    </location>
</feature>
<sequence length="458" mass="49163">IDERDHVQNGLVNSVDGLLALGPGSAATLVAGYHGRFVVQYDSVTPSTPPRRLRVMGSPSPGSASPPLPQLAASAAQGLVASTSTLNPNAPPFHGFPASARSGGMLRFSDSEASSGSGESEPPSPTGRGKAVLPLRRHRRRRRLRQNPEGFMPAARRAHLAPAAAPAPTRLASLVVHPARMSAAPDAEGFGQVESRRRWRRAAPSRPSKPVPPELVGLCFNCPASDYVRANRSFPARCLTCKQEGHRARDCTQPARRAEAKRGRSPARLLESRRGVAPGRRPARHYRCRPTAFIAQRACGRSSDGASRYSPHAGASSGGGRLVKRTSRASAGSFKFRVLVGLKGIPAHARCVETAQLVLGSSCAKVEPAPNTAAGVDEDYCNPRAEEEIIKSHLPALRYLVRLRIVEFQDWHTPLPSSDDGYDGRGGDSDDSGDSNFNGYWPGFSEGRGRWRLVEISH</sequence>
<feature type="region of interest" description="Disordered" evidence="2">
    <location>
        <begin position="250"/>
        <end position="282"/>
    </location>
</feature>
<feature type="region of interest" description="Disordered" evidence="2">
    <location>
        <begin position="186"/>
        <end position="208"/>
    </location>
</feature>
<dbReference type="PANTHER" id="PTHR33087:SF38">
    <property type="entry name" value="OS10G0201600 PROTEIN"/>
    <property type="match status" value="1"/>
</dbReference>
<reference evidence="5" key="1">
    <citation type="journal article" date="2012" name="Nat. Biotechnol.">
        <title>Reference genome sequence of the model plant Setaria.</title>
        <authorList>
            <person name="Bennetzen J.L."/>
            <person name="Schmutz J."/>
            <person name="Wang H."/>
            <person name="Percifield R."/>
            <person name="Hawkins J."/>
            <person name="Pontaroli A.C."/>
            <person name="Estep M."/>
            <person name="Feng L."/>
            <person name="Vaughn J.N."/>
            <person name="Grimwood J."/>
            <person name="Jenkins J."/>
            <person name="Barry K."/>
            <person name="Lindquist E."/>
            <person name="Hellsten U."/>
            <person name="Deshpande S."/>
            <person name="Wang X."/>
            <person name="Wu X."/>
            <person name="Mitros T."/>
            <person name="Triplett J."/>
            <person name="Yang X."/>
            <person name="Ye C.Y."/>
            <person name="Mauro-Herrera M."/>
            <person name="Wang L."/>
            <person name="Li P."/>
            <person name="Sharma M."/>
            <person name="Sharma R."/>
            <person name="Ronald P.C."/>
            <person name="Panaud O."/>
            <person name="Kellogg E.A."/>
            <person name="Brutnell T.P."/>
            <person name="Doust A.N."/>
            <person name="Tuskan G.A."/>
            <person name="Rokhsar D."/>
            <person name="Devos K.M."/>
        </authorList>
    </citation>
    <scope>NUCLEOTIDE SEQUENCE [LARGE SCALE GENOMIC DNA]</scope>
    <source>
        <strain evidence="5">cv. Yugu1</strain>
    </source>
</reference>
<keyword evidence="1" id="KW-0863">Zinc-finger</keyword>
<dbReference type="InParanoid" id="K3XPU8"/>
<keyword evidence="5" id="KW-1185">Reference proteome</keyword>
<protein>
    <recommendedName>
        <fullName evidence="3">CCHC-type domain-containing protein</fullName>
    </recommendedName>
</protein>
<dbReference type="InterPro" id="IPR036875">
    <property type="entry name" value="Znf_CCHC_sf"/>
</dbReference>
<reference evidence="4" key="2">
    <citation type="submission" date="2018-08" db="UniProtKB">
        <authorList>
            <consortium name="EnsemblPlants"/>
        </authorList>
    </citation>
    <scope>IDENTIFICATION</scope>
    <source>
        <strain evidence="4">Yugu1</strain>
    </source>
</reference>
<dbReference type="EMBL" id="AGNK02002799">
    <property type="status" value="NOT_ANNOTATED_CDS"/>
    <property type="molecule type" value="Genomic_DNA"/>
</dbReference>
<dbReference type="InterPro" id="IPR053253">
    <property type="entry name" value="Sex_diff_modulator"/>
</dbReference>
<dbReference type="Proteomes" id="UP000004995">
    <property type="component" value="Unassembled WGS sequence"/>
</dbReference>
<evidence type="ECO:0000256" key="1">
    <source>
        <dbReference type="PROSITE-ProRule" id="PRU00047"/>
    </source>
</evidence>
<dbReference type="Gene3D" id="4.10.60.10">
    <property type="entry name" value="Zinc finger, CCHC-type"/>
    <property type="match status" value="1"/>
</dbReference>
<dbReference type="SUPFAM" id="SSF57756">
    <property type="entry name" value="Retrovirus zinc finger-like domains"/>
    <property type="match status" value="1"/>
</dbReference>
<proteinExistence type="predicted"/>
<feature type="compositionally biased region" description="Basic and acidic residues" evidence="2">
    <location>
        <begin position="250"/>
        <end position="262"/>
    </location>
</feature>
<dbReference type="SMART" id="SM00343">
    <property type="entry name" value="ZnF_C2HC"/>
    <property type="match status" value="1"/>
</dbReference>
<feature type="compositionally biased region" description="Low complexity" evidence="2">
    <location>
        <begin position="111"/>
        <end position="121"/>
    </location>
</feature>
<dbReference type="HOGENOM" id="CLU_597992_0_0_1"/>
<feature type="compositionally biased region" description="Low complexity" evidence="2">
    <location>
        <begin position="70"/>
        <end position="79"/>
    </location>
</feature>
<evidence type="ECO:0000259" key="3">
    <source>
        <dbReference type="PROSITE" id="PS50158"/>
    </source>
</evidence>
<name>K3XPU8_SETIT</name>
<evidence type="ECO:0000313" key="5">
    <source>
        <dbReference type="Proteomes" id="UP000004995"/>
    </source>
</evidence>
<dbReference type="GO" id="GO:0003676">
    <property type="term" value="F:nucleic acid binding"/>
    <property type="evidence" value="ECO:0007669"/>
    <property type="project" value="InterPro"/>
</dbReference>
<dbReference type="EnsemblPlants" id="KQL03808">
    <property type="protein sequence ID" value="KQL03808"/>
    <property type="gene ID" value="SETIT_003927mg"/>
</dbReference>
<evidence type="ECO:0000256" key="2">
    <source>
        <dbReference type="SAM" id="MobiDB-lite"/>
    </source>
</evidence>
<accession>K3XPU8</accession>
<dbReference type="InterPro" id="IPR001878">
    <property type="entry name" value="Znf_CCHC"/>
</dbReference>
<dbReference type="AlphaFoldDB" id="K3XPU8"/>
<dbReference type="Gramene" id="KQL03808">
    <property type="protein sequence ID" value="KQL03808"/>
    <property type="gene ID" value="SETIT_003927mg"/>
</dbReference>
<keyword evidence="1" id="KW-0479">Metal-binding</keyword>
<dbReference type="Pfam" id="PF00098">
    <property type="entry name" value="zf-CCHC"/>
    <property type="match status" value="1"/>
</dbReference>
<feature type="compositionally biased region" description="Basic residues" evidence="2">
    <location>
        <begin position="135"/>
        <end position="145"/>
    </location>
</feature>
<feature type="region of interest" description="Disordered" evidence="2">
    <location>
        <begin position="302"/>
        <end position="324"/>
    </location>
</feature>
<dbReference type="GO" id="GO:0008270">
    <property type="term" value="F:zinc ion binding"/>
    <property type="evidence" value="ECO:0007669"/>
    <property type="project" value="UniProtKB-KW"/>
</dbReference>
<feature type="region of interest" description="Disordered" evidence="2">
    <location>
        <begin position="44"/>
        <end position="148"/>
    </location>
</feature>
<dbReference type="PANTHER" id="PTHR33087">
    <property type="entry name" value="OS07G0539200 PROTEIN"/>
    <property type="match status" value="1"/>
</dbReference>